<sequence>MALRTDSLKQKLYFSIHSSVPGLEGIPPMKQQNIDRNSLSNIPSFLRLSTETRSAIELHITSVGIELRRYDYGCRDQLFGAHIQTSAASALQFLALMNIFIPGLDGRLPLKNENDSDSDSDTATPSVPTSRDVQSKFAILRTSANVLSGAKVPAKRYKRITRFLQCQCGVDHTTGRFAKKGSDTTRQIPWPDVGCLVFIKILIAIDHISGVLDHSPACEDIIEMSRNPRVGLHPELREYALSLLRKKAPISLIRSECATWAKEKWGSSPGNTSFRYILTPHDSTSLYRSYAAECNISQRSAAEDNLDRWFNSTSPQPPSADFSAALLHYQPHLPPATDRFVLILATPDMQAAAWQFGHNKLVIMDLTFNVCSARVLLAILMVIDGDNHGVPIAFILFTARPEAAAVHADYNTAILTELLGLYKKKMLKNEHGEIIDFKVALTDMDPRERDVKKETRGRLGKLLMRLLKEETVHSEAVKAYKAEITYFKRLGRKRDPLSKIQSSAALAFLGYLSDYVGEAKWTAYSLAGTIEAARVLGVPVDSLPRTSNHLEGFNGCIKGPMYAAYRHNGHLPRIDVWVHASITTVIPAFFEKRRSRVVVSNYYSDLRTLKKSKPSSTHSPTSPSSTTSPTLSSSSSLSPSSSSFTSSDSPPLQQHSIPARTPQDQRIEKWLEELINDTDTDSNEDGTGIPTSEEIALMMAKLDPDIDDGLGIEDRDVPVAEDIMAMECINIVLGKPPSELLTPLPFPPLTLASSHLQTDPIDRIDSAVANMSLSSDFDDLSPFYEPNTRLSAVLALSNLPQTADLSADTSFMSDRAFIISPSTSPQPPASPSCRHGSPVLLRLPSLIPTSPSSLSPSSPDHPSFGRLNSIATSMMRLQSAHTEMATELRFLRDADGAMVLEQLERYMSPSLRDLLETETPSNSLLFSADPGAGPETSETVPTAHPQTIHDVRRPTLERFQLQNRQKRKPSYKI</sequence>
<organism evidence="2 3">
    <name type="scientific">Mycena albidolilacea</name>
    <dbReference type="NCBI Taxonomy" id="1033008"/>
    <lineage>
        <taxon>Eukaryota</taxon>
        <taxon>Fungi</taxon>
        <taxon>Dikarya</taxon>
        <taxon>Basidiomycota</taxon>
        <taxon>Agaricomycotina</taxon>
        <taxon>Agaricomycetes</taxon>
        <taxon>Agaricomycetidae</taxon>
        <taxon>Agaricales</taxon>
        <taxon>Marasmiineae</taxon>
        <taxon>Mycenaceae</taxon>
        <taxon>Mycena</taxon>
    </lineage>
</organism>
<feature type="region of interest" description="Disordered" evidence="1">
    <location>
        <begin position="921"/>
        <end position="952"/>
    </location>
</feature>
<evidence type="ECO:0000313" key="3">
    <source>
        <dbReference type="Proteomes" id="UP001218218"/>
    </source>
</evidence>
<proteinExistence type="predicted"/>
<dbReference type="Proteomes" id="UP001218218">
    <property type="component" value="Unassembled WGS sequence"/>
</dbReference>
<protein>
    <recommendedName>
        <fullName evidence="4">MULE transposase domain-containing protein</fullName>
    </recommendedName>
</protein>
<feature type="region of interest" description="Disordered" evidence="1">
    <location>
        <begin position="111"/>
        <end position="130"/>
    </location>
</feature>
<gene>
    <name evidence="2" type="ORF">DFH08DRAFT_1049877</name>
</gene>
<keyword evidence="3" id="KW-1185">Reference proteome</keyword>
<comment type="caution">
    <text evidence="2">The sequence shown here is derived from an EMBL/GenBank/DDBJ whole genome shotgun (WGS) entry which is preliminary data.</text>
</comment>
<evidence type="ECO:0008006" key="4">
    <source>
        <dbReference type="Google" id="ProtNLM"/>
    </source>
</evidence>
<accession>A0AAD6Z722</accession>
<evidence type="ECO:0000313" key="2">
    <source>
        <dbReference type="EMBL" id="KAJ7309494.1"/>
    </source>
</evidence>
<feature type="compositionally biased region" description="Low complexity" evidence="1">
    <location>
        <begin position="614"/>
        <end position="651"/>
    </location>
</feature>
<dbReference type="EMBL" id="JARIHO010000081">
    <property type="protein sequence ID" value="KAJ7309494.1"/>
    <property type="molecule type" value="Genomic_DNA"/>
</dbReference>
<reference evidence="2" key="1">
    <citation type="submission" date="2023-03" db="EMBL/GenBank/DDBJ databases">
        <title>Massive genome expansion in bonnet fungi (Mycena s.s.) driven by repeated elements and novel gene families across ecological guilds.</title>
        <authorList>
            <consortium name="Lawrence Berkeley National Laboratory"/>
            <person name="Harder C.B."/>
            <person name="Miyauchi S."/>
            <person name="Viragh M."/>
            <person name="Kuo A."/>
            <person name="Thoen E."/>
            <person name="Andreopoulos B."/>
            <person name="Lu D."/>
            <person name="Skrede I."/>
            <person name="Drula E."/>
            <person name="Henrissat B."/>
            <person name="Morin E."/>
            <person name="Kohler A."/>
            <person name="Barry K."/>
            <person name="LaButti K."/>
            <person name="Morin E."/>
            <person name="Salamov A."/>
            <person name="Lipzen A."/>
            <person name="Mereny Z."/>
            <person name="Hegedus B."/>
            <person name="Baldrian P."/>
            <person name="Stursova M."/>
            <person name="Weitz H."/>
            <person name="Taylor A."/>
            <person name="Grigoriev I.V."/>
            <person name="Nagy L.G."/>
            <person name="Martin F."/>
            <person name="Kauserud H."/>
        </authorList>
    </citation>
    <scope>NUCLEOTIDE SEQUENCE</scope>
    <source>
        <strain evidence="2">CBHHK002</strain>
    </source>
</reference>
<dbReference type="AlphaFoldDB" id="A0AAD6Z722"/>
<evidence type="ECO:0000256" key="1">
    <source>
        <dbReference type="SAM" id="MobiDB-lite"/>
    </source>
</evidence>
<feature type="region of interest" description="Disordered" evidence="1">
    <location>
        <begin position="609"/>
        <end position="663"/>
    </location>
</feature>
<name>A0AAD6Z722_9AGAR</name>